<evidence type="ECO:0000313" key="4">
    <source>
        <dbReference type="Proteomes" id="UP000277108"/>
    </source>
</evidence>
<dbReference type="PANTHER" id="PTHR45266:SF3">
    <property type="entry name" value="OXALOACETATE DECARBOXYLASE ALPHA CHAIN"/>
    <property type="match status" value="1"/>
</dbReference>
<protein>
    <submittedName>
        <fullName evidence="3">Biotin carboxyl carrier protein</fullName>
    </submittedName>
</protein>
<evidence type="ECO:0000313" key="3">
    <source>
        <dbReference type="EMBL" id="RPF56415.1"/>
    </source>
</evidence>
<dbReference type="PROSITE" id="PS00188">
    <property type="entry name" value="BIOTIN"/>
    <property type="match status" value="1"/>
</dbReference>
<gene>
    <name evidence="3" type="ORF">EDD62_1051</name>
</gene>
<dbReference type="PROSITE" id="PS50968">
    <property type="entry name" value="BIOTINYL_LIPOYL"/>
    <property type="match status" value="1"/>
</dbReference>
<evidence type="ECO:0000256" key="1">
    <source>
        <dbReference type="ARBA" id="ARBA00023267"/>
    </source>
</evidence>
<evidence type="ECO:0000259" key="2">
    <source>
        <dbReference type="PROSITE" id="PS50968"/>
    </source>
</evidence>
<dbReference type="InterPro" id="IPR011053">
    <property type="entry name" value="Single_hybrid_motif"/>
</dbReference>
<proteinExistence type="predicted"/>
<name>A0A3N5CC48_9BACL</name>
<keyword evidence="1" id="KW-0092">Biotin</keyword>
<dbReference type="EMBL" id="RKRK01000003">
    <property type="protein sequence ID" value="RPF56415.1"/>
    <property type="molecule type" value="Genomic_DNA"/>
</dbReference>
<feature type="domain" description="Lipoyl-binding" evidence="2">
    <location>
        <begin position="56"/>
        <end position="149"/>
    </location>
</feature>
<dbReference type="Gene3D" id="2.40.50.100">
    <property type="match status" value="1"/>
</dbReference>
<dbReference type="Pfam" id="PF00364">
    <property type="entry name" value="Biotin_lipoyl"/>
    <property type="match status" value="1"/>
</dbReference>
<dbReference type="InterPro" id="IPR000089">
    <property type="entry name" value="Biotin_lipoyl"/>
</dbReference>
<dbReference type="CDD" id="cd06850">
    <property type="entry name" value="biotinyl_domain"/>
    <property type="match status" value="1"/>
</dbReference>
<keyword evidence="4" id="KW-1185">Reference proteome</keyword>
<organism evidence="3 4">
    <name type="scientific">Abyssicoccus albus</name>
    <dbReference type="NCBI Taxonomy" id="1817405"/>
    <lineage>
        <taxon>Bacteria</taxon>
        <taxon>Bacillati</taxon>
        <taxon>Bacillota</taxon>
        <taxon>Bacilli</taxon>
        <taxon>Bacillales</taxon>
        <taxon>Abyssicoccaceae</taxon>
    </lineage>
</organism>
<sequence>MMSQTEKLEQLIQMMNENELKVISIKEGEDEYYIEKAIKEVQQVPIQYPQIPMDGSQTMGSSEMNDNSEQTDHVQKSQLVGTYYNMQEEGVKAPFISVGDKVEKGDRIGVIEAMKVMNDVFADVSGIVEEIYVNNGTPVGYDDPLIRIKEK</sequence>
<dbReference type="OrthoDB" id="9811735at2"/>
<reference evidence="3 4" key="1">
    <citation type="submission" date="2018-11" db="EMBL/GenBank/DDBJ databases">
        <title>Genomic Encyclopedia of Type Strains, Phase IV (KMG-IV): sequencing the most valuable type-strain genomes for metagenomic binning, comparative biology and taxonomic classification.</title>
        <authorList>
            <person name="Goeker M."/>
        </authorList>
    </citation>
    <scope>NUCLEOTIDE SEQUENCE [LARGE SCALE GENOMIC DNA]</scope>
    <source>
        <strain evidence="3 4">DSM 29158</strain>
    </source>
</reference>
<dbReference type="AlphaFoldDB" id="A0A3N5CC48"/>
<dbReference type="Proteomes" id="UP000277108">
    <property type="component" value="Unassembled WGS sequence"/>
</dbReference>
<dbReference type="InterPro" id="IPR001882">
    <property type="entry name" value="Biotin_BS"/>
</dbReference>
<dbReference type="InterPro" id="IPR050709">
    <property type="entry name" value="Biotin_Carboxyl_Carrier/Decarb"/>
</dbReference>
<comment type="caution">
    <text evidence="3">The sequence shown here is derived from an EMBL/GenBank/DDBJ whole genome shotgun (WGS) entry which is preliminary data.</text>
</comment>
<dbReference type="SUPFAM" id="SSF51230">
    <property type="entry name" value="Single hybrid motif"/>
    <property type="match status" value="1"/>
</dbReference>
<dbReference type="PANTHER" id="PTHR45266">
    <property type="entry name" value="OXALOACETATE DECARBOXYLASE ALPHA CHAIN"/>
    <property type="match status" value="1"/>
</dbReference>
<accession>A0A3N5CC48</accession>